<dbReference type="AlphaFoldDB" id="A0A6C0J680"/>
<proteinExistence type="predicted"/>
<accession>A0A6C0J680</accession>
<reference evidence="2" key="1">
    <citation type="journal article" date="2020" name="Nature">
        <title>Giant virus diversity and host interactions through global metagenomics.</title>
        <authorList>
            <person name="Schulz F."/>
            <person name="Roux S."/>
            <person name="Paez-Espino D."/>
            <person name="Jungbluth S."/>
            <person name="Walsh D.A."/>
            <person name="Denef V.J."/>
            <person name="McMahon K.D."/>
            <person name="Konstantinidis K.T."/>
            <person name="Eloe-Fadrosh E.A."/>
            <person name="Kyrpides N.C."/>
            <person name="Woyke T."/>
        </authorList>
    </citation>
    <scope>NUCLEOTIDE SEQUENCE</scope>
    <source>
        <strain evidence="2">GVMAG-M-3300025860-25</strain>
    </source>
</reference>
<feature type="compositionally biased region" description="Basic and acidic residues" evidence="1">
    <location>
        <begin position="369"/>
        <end position="388"/>
    </location>
</feature>
<organism evidence="2">
    <name type="scientific">viral metagenome</name>
    <dbReference type="NCBI Taxonomy" id="1070528"/>
    <lineage>
        <taxon>unclassified sequences</taxon>
        <taxon>metagenomes</taxon>
        <taxon>organismal metagenomes</taxon>
    </lineage>
</organism>
<evidence type="ECO:0000256" key="1">
    <source>
        <dbReference type="SAM" id="MobiDB-lite"/>
    </source>
</evidence>
<dbReference type="EMBL" id="MN740336">
    <property type="protein sequence ID" value="QHU01225.1"/>
    <property type="molecule type" value="Genomic_DNA"/>
</dbReference>
<evidence type="ECO:0000313" key="2">
    <source>
        <dbReference type="EMBL" id="QHU01225.1"/>
    </source>
</evidence>
<name>A0A6C0J680_9ZZZZ</name>
<protein>
    <submittedName>
        <fullName evidence="2">Uncharacterized protein</fullName>
    </submittedName>
</protein>
<sequence>MDVPSNFLINDIRKTEDFRKKTFSGYSRKDVFDIFFKSLDENKLEESCQWCVEIVISGYYEDLWDRLINYISKYIGVHNPLLPYTLFLRIVKFLKLKKIDVYKNNYLELRNSQEVRNLFCELVCIIIMSTKTRKPNNLVKITPTEFLLEGFQKRLLAKTFDGAEKFVMADDPNELRIIINEFFYNIEESRFKLNNLVYWLSWALEWEKNIQKKKGELICSIRDISGIDKKYCRDFIWIIWEVILYETNNKNNEILTKQIRSLYEFFKMKFTESKKRKRINLILNALDLLSIQMNYDFVEKNPIIDRYHILIQACGNINLLYKEKKVNENFTSDAVNSKIKLEATYVVTKYQDLSMLEDFPNKKKPKYLKSKENPRDLTPKEKEKKNLEEISQGKQDMVSQIDTLILGSGKSTVAKIPIRVTDTINEESNKTVSLISEIEEKLNKKKKKKKIINVMVNKNN</sequence>
<feature type="region of interest" description="Disordered" evidence="1">
    <location>
        <begin position="364"/>
        <end position="392"/>
    </location>
</feature>